<comment type="similarity">
    <text evidence="5">Belongs to the glycosyl hydrolase.</text>
</comment>
<comment type="catalytic activity">
    <reaction evidence="1 5">
        <text>Hydrolysis of terminal, non-reducing alpha-D-galactose residues in alpha-D-galactosides, including galactose oligosaccharides, galactomannans and galactolipids.</text>
        <dbReference type="EC" id="3.2.1.22"/>
    </reaction>
</comment>
<dbReference type="Pfam" id="PF02065">
    <property type="entry name" value="Melibiase"/>
    <property type="match status" value="1"/>
</dbReference>
<evidence type="ECO:0000256" key="1">
    <source>
        <dbReference type="ARBA" id="ARBA00001255"/>
    </source>
</evidence>
<feature type="binding site" evidence="7">
    <location>
        <position position="526"/>
    </location>
    <ligand>
        <name>substrate</name>
    </ligand>
</feature>
<reference evidence="10 11" key="1">
    <citation type="submission" date="2016-10" db="EMBL/GenBank/DDBJ databases">
        <authorList>
            <person name="de Groot N.N."/>
        </authorList>
    </citation>
    <scope>NUCLEOTIDE SEQUENCE [LARGE SCALE GENOMIC DNA]</scope>
    <source>
        <strain evidence="10 11">DSM 10317</strain>
    </source>
</reference>
<dbReference type="InterPro" id="IPR002252">
    <property type="entry name" value="Glyco_hydro_36"/>
</dbReference>
<evidence type="ECO:0000256" key="6">
    <source>
        <dbReference type="PIRSR" id="PIRSR005536-1"/>
    </source>
</evidence>
<protein>
    <recommendedName>
        <fullName evidence="2 5">Alpha-galactosidase</fullName>
        <ecNumber evidence="2 5">3.2.1.22</ecNumber>
    </recommendedName>
</protein>
<organism evidence="10 11">
    <name type="scientific">Pseudobutyrivibrio xylanivorans</name>
    <dbReference type="NCBI Taxonomy" id="185007"/>
    <lineage>
        <taxon>Bacteria</taxon>
        <taxon>Bacillati</taxon>
        <taxon>Bacillota</taxon>
        <taxon>Clostridia</taxon>
        <taxon>Lachnospirales</taxon>
        <taxon>Lachnospiraceae</taxon>
        <taxon>Pseudobutyrivibrio</taxon>
    </lineage>
</organism>
<name>A0A1G5RYG1_PSEXY</name>
<dbReference type="InterPro" id="IPR000111">
    <property type="entry name" value="Glyco_hydro_27/36_CS"/>
</dbReference>
<dbReference type="InterPro" id="IPR038417">
    <property type="entry name" value="Alpga-gal_N_sf"/>
</dbReference>
<feature type="binding site" evidence="7">
    <location>
        <begin position="366"/>
        <end position="367"/>
    </location>
    <ligand>
        <name>substrate</name>
    </ligand>
</feature>
<dbReference type="Gene3D" id="2.70.98.60">
    <property type="entry name" value="alpha-galactosidase from lactobacil brevis"/>
    <property type="match status" value="1"/>
</dbReference>
<dbReference type="InterPro" id="IPR031704">
    <property type="entry name" value="Glyco_hydro_36_N"/>
</dbReference>
<evidence type="ECO:0000256" key="7">
    <source>
        <dbReference type="PIRSR" id="PIRSR005536-2"/>
    </source>
</evidence>
<dbReference type="InterPro" id="IPR013785">
    <property type="entry name" value="Aldolase_TIM"/>
</dbReference>
<dbReference type="PIRSF" id="PIRSF005536">
    <property type="entry name" value="Agal"/>
    <property type="match status" value="1"/>
</dbReference>
<proteinExistence type="inferred from homology"/>
<accession>A0A1G5RYG1</accession>
<dbReference type="FunFam" id="3.20.20.70:FF:000118">
    <property type="entry name" value="Alpha-galactosidase"/>
    <property type="match status" value="1"/>
</dbReference>
<feature type="binding site" evidence="7">
    <location>
        <begin position="476"/>
        <end position="480"/>
    </location>
    <ligand>
        <name>substrate</name>
    </ligand>
</feature>
<evidence type="ECO:0000259" key="9">
    <source>
        <dbReference type="Pfam" id="PF16875"/>
    </source>
</evidence>
<dbReference type="Proteomes" id="UP000199428">
    <property type="component" value="Unassembled WGS sequence"/>
</dbReference>
<feature type="binding site" evidence="7">
    <location>
        <position position="548"/>
    </location>
    <ligand>
        <name>substrate</name>
    </ligand>
</feature>
<feature type="binding site" evidence="7">
    <location>
        <position position="443"/>
    </location>
    <ligand>
        <name>substrate</name>
    </ligand>
</feature>
<feature type="active site" description="Proton donor" evidence="6">
    <location>
        <position position="548"/>
    </location>
</feature>
<dbReference type="Gene3D" id="2.60.40.1180">
    <property type="entry name" value="Golgi alpha-mannosidase II"/>
    <property type="match status" value="1"/>
</dbReference>
<evidence type="ECO:0000256" key="5">
    <source>
        <dbReference type="PIRNR" id="PIRNR005536"/>
    </source>
</evidence>
<dbReference type="InterPro" id="IPR031705">
    <property type="entry name" value="Glyco_hydro_36_C"/>
</dbReference>
<gene>
    <name evidence="10" type="ORF">SAMN02910350_01607</name>
</gene>
<dbReference type="PANTHER" id="PTHR43053:SF3">
    <property type="entry name" value="ALPHA-GALACTOSIDASE C-RELATED"/>
    <property type="match status" value="1"/>
</dbReference>
<dbReference type="SUPFAM" id="SSF51445">
    <property type="entry name" value="(Trans)glycosidases"/>
    <property type="match status" value="1"/>
</dbReference>
<dbReference type="EC" id="3.2.1.22" evidence="2 5"/>
<dbReference type="PRINTS" id="PR00743">
    <property type="entry name" value="GLHYDRLASE36"/>
</dbReference>
<dbReference type="Gene3D" id="3.20.20.70">
    <property type="entry name" value="Aldolase class I"/>
    <property type="match status" value="1"/>
</dbReference>
<dbReference type="InterPro" id="IPR050985">
    <property type="entry name" value="Alpha-glycosidase_related"/>
</dbReference>
<evidence type="ECO:0000256" key="3">
    <source>
        <dbReference type="ARBA" id="ARBA00022801"/>
    </source>
</evidence>
<feature type="domain" description="Glycosyl hydrolase family 36 N-terminal" evidence="9">
    <location>
        <begin position="31"/>
        <end position="285"/>
    </location>
</feature>
<dbReference type="GO" id="GO:0016052">
    <property type="term" value="P:carbohydrate catabolic process"/>
    <property type="evidence" value="ECO:0007669"/>
    <property type="project" value="InterPro"/>
</dbReference>
<evidence type="ECO:0000259" key="8">
    <source>
        <dbReference type="Pfam" id="PF16874"/>
    </source>
</evidence>
<evidence type="ECO:0000256" key="4">
    <source>
        <dbReference type="ARBA" id="ARBA00023295"/>
    </source>
</evidence>
<feature type="binding site" evidence="7">
    <location>
        <position position="199"/>
    </location>
    <ligand>
        <name>substrate</name>
    </ligand>
</feature>
<dbReference type="Pfam" id="PF16875">
    <property type="entry name" value="Glyco_hydro_36N"/>
    <property type="match status" value="1"/>
</dbReference>
<evidence type="ECO:0000256" key="2">
    <source>
        <dbReference type="ARBA" id="ARBA00012755"/>
    </source>
</evidence>
<dbReference type="InterPro" id="IPR013780">
    <property type="entry name" value="Glyco_hydro_b"/>
</dbReference>
<sequence length="734" mass="84507">MAIKIFEKEKQFHLYNSKVSYVIGECRDSEIGQLYFGKRINENQIIYGYQTLAGRPLCCPVTDDENYTKELASLEYPAFGNGDFRGPAYEIRQANGSRVTNLVYDRYEIYQGKKPIPGLPASYVNTDSEATTLEIVCKDELINVEVTLYYTIYENYNIITRHTSFRNLGSEEVKLTKAYSVCLDLPDYEYDWMQFEGAWGRERYPHVRSVEKGIISIESMRGHSSANFNPFVILKRKNTDEFQGEAIGVNLVYSGNFRAAAEVDNFGKLRFTMGINPNWFVWPLNSGEVFDTPEVIISYTKEGLNDLSQNIHKFMNNNLVRSPYKNKPRPILLNNWEATEMEFDEEKILKIAKKGQEAGVELFVLDDGWFGKRDDDYAGLGDWFVNTNKLPDGITGLAKKVNELGLDFGLWIEPEMVNPDSDLYRAHPDWVLAAPERRRTLGRHQMVLDYSKPEVVDNIYHQLYDVISKANISYIKWDMNRSITECFSQGIEPEKQGMVYHKYILGVYSLYERLIKDFPHILFESCASGGGRFDAGLLYYAPQAWTSDDTDGHERVKIQYGTSYGYPIASMGAHVSKSPNNQTGRIMHVDDRANIACFGTFGYELDLNDVDEEEFEAVKRQIVFMKEYRGLFQYGTLYRLQSPFEKNIASWMVVSDDKKKAVVVMYKTHKTPNIGMETIKLQGLDENLIYNINNKEKLYGDFLMERGLGTMGADEPWYHADKDFTSRMFILEAE</sequence>
<dbReference type="InterPro" id="IPR017853">
    <property type="entry name" value="GH"/>
</dbReference>
<feature type="active site" description="Nucleophile" evidence="6">
    <location>
        <position position="478"/>
    </location>
</feature>
<dbReference type="GO" id="GO:0004557">
    <property type="term" value="F:alpha-galactosidase activity"/>
    <property type="evidence" value="ECO:0007669"/>
    <property type="project" value="UniProtKB-UniRule"/>
</dbReference>
<keyword evidence="3 5" id="KW-0378">Hydrolase</keyword>
<dbReference type="EMBL" id="FMWK01000007">
    <property type="protein sequence ID" value="SCZ79093.1"/>
    <property type="molecule type" value="Genomic_DNA"/>
</dbReference>
<evidence type="ECO:0000313" key="11">
    <source>
        <dbReference type="Proteomes" id="UP000199428"/>
    </source>
</evidence>
<dbReference type="PROSITE" id="PS00512">
    <property type="entry name" value="ALPHA_GALACTOSIDASE"/>
    <property type="match status" value="1"/>
</dbReference>
<dbReference type="CDD" id="cd14791">
    <property type="entry name" value="GH36"/>
    <property type="match status" value="1"/>
</dbReference>
<dbReference type="AlphaFoldDB" id="A0A1G5RYG1"/>
<dbReference type="Pfam" id="PF16874">
    <property type="entry name" value="Glyco_hydro_36C"/>
    <property type="match status" value="1"/>
</dbReference>
<feature type="domain" description="Glycosyl hydrolase family 36 C-terminal" evidence="8">
    <location>
        <begin position="649"/>
        <end position="731"/>
    </location>
</feature>
<dbReference type="RefSeq" id="WP_090162602.1">
    <property type="nucleotide sequence ID" value="NZ_FMWK01000007.1"/>
</dbReference>
<keyword evidence="4 5" id="KW-0326">Glycosidase</keyword>
<evidence type="ECO:0000313" key="10">
    <source>
        <dbReference type="EMBL" id="SCZ79093.1"/>
    </source>
</evidence>
<dbReference type="PANTHER" id="PTHR43053">
    <property type="entry name" value="GLYCOSIDASE FAMILY 31"/>
    <property type="match status" value="1"/>
</dbReference>